<evidence type="ECO:0000313" key="3">
    <source>
        <dbReference type="EMBL" id="QRG65160.1"/>
    </source>
</evidence>
<dbReference type="RefSeq" id="WP_203254678.1">
    <property type="nucleotide sequence ID" value="NZ_CP069127.1"/>
</dbReference>
<comment type="similarity">
    <text evidence="1">Belongs to the azoreductase type 2 family.</text>
</comment>
<organism evidence="3 4">
    <name type="scientific">Brevibacillus choshinensis</name>
    <dbReference type="NCBI Taxonomy" id="54911"/>
    <lineage>
        <taxon>Bacteria</taxon>
        <taxon>Bacillati</taxon>
        <taxon>Bacillota</taxon>
        <taxon>Bacilli</taxon>
        <taxon>Bacillales</taxon>
        <taxon>Paenibacillaceae</taxon>
        <taxon>Brevibacillus</taxon>
    </lineage>
</organism>
<dbReference type="PANTHER" id="PTHR30543">
    <property type="entry name" value="CHROMATE REDUCTASE"/>
    <property type="match status" value="1"/>
</dbReference>
<evidence type="ECO:0000313" key="4">
    <source>
        <dbReference type="Proteomes" id="UP000596248"/>
    </source>
</evidence>
<reference evidence="3 4" key="1">
    <citation type="submission" date="2021-01" db="EMBL/GenBank/DDBJ databases">
        <title>Identification of strong promoters based on the transcriptome of Brevibacillus choshinensis.</title>
        <authorList>
            <person name="Yao D."/>
            <person name="Zhang K."/>
            <person name="Wu J."/>
        </authorList>
    </citation>
    <scope>NUCLEOTIDE SEQUENCE [LARGE SCALE GENOMIC DNA]</scope>
    <source>
        <strain evidence="3 4">HPD31-SP3</strain>
    </source>
</reference>
<protein>
    <submittedName>
        <fullName evidence="3">NAD(P)H-dependent oxidoreductase</fullName>
    </submittedName>
</protein>
<name>A0ABX7FH30_BRECH</name>
<evidence type="ECO:0000259" key="2">
    <source>
        <dbReference type="Pfam" id="PF03358"/>
    </source>
</evidence>
<dbReference type="Proteomes" id="UP000596248">
    <property type="component" value="Chromosome"/>
</dbReference>
<dbReference type="PANTHER" id="PTHR30543:SF21">
    <property type="entry name" value="NAD(P)H-DEPENDENT FMN REDUCTASE LOT6"/>
    <property type="match status" value="1"/>
</dbReference>
<dbReference type="Gene3D" id="3.40.50.360">
    <property type="match status" value="1"/>
</dbReference>
<dbReference type="Pfam" id="PF03358">
    <property type="entry name" value="FMN_red"/>
    <property type="match status" value="1"/>
</dbReference>
<dbReference type="InterPro" id="IPR005025">
    <property type="entry name" value="FMN_Rdtase-like_dom"/>
</dbReference>
<feature type="domain" description="NADPH-dependent FMN reductase-like" evidence="2">
    <location>
        <begin position="5"/>
        <end position="148"/>
    </location>
</feature>
<keyword evidence="4" id="KW-1185">Reference proteome</keyword>
<proteinExistence type="inferred from homology"/>
<dbReference type="InterPro" id="IPR050712">
    <property type="entry name" value="NAD(P)H-dep_reductase"/>
</dbReference>
<dbReference type="InterPro" id="IPR029039">
    <property type="entry name" value="Flavoprotein-like_sf"/>
</dbReference>
<sequence>MNGSIKILAISGSLRKSSTNTGLLLACTSIANENITFTIYDGLGNLPHFNPDFDDENAPDSVYDFRMKLKEADGVLICTPEYANGVPGVLKNALDWVVSSGEFMYKPTAVISASPSQFGGDKAHDSLILTLSIMTAKIVEGGTLKIPFVTKKVKPQGELTDSATAHSLRSLIDALTQTIHSS</sequence>
<dbReference type="PROSITE" id="PS51257">
    <property type="entry name" value="PROKAR_LIPOPROTEIN"/>
    <property type="match status" value="1"/>
</dbReference>
<dbReference type="EMBL" id="CP069127">
    <property type="protein sequence ID" value="QRG65160.1"/>
    <property type="molecule type" value="Genomic_DNA"/>
</dbReference>
<accession>A0ABX7FH30</accession>
<evidence type="ECO:0000256" key="1">
    <source>
        <dbReference type="ARBA" id="ARBA00009428"/>
    </source>
</evidence>
<dbReference type="SUPFAM" id="SSF52218">
    <property type="entry name" value="Flavoproteins"/>
    <property type="match status" value="1"/>
</dbReference>
<gene>
    <name evidence="3" type="ORF">JNE38_16035</name>
</gene>